<evidence type="ECO:0000313" key="3">
    <source>
        <dbReference type="Proteomes" id="UP001558652"/>
    </source>
</evidence>
<dbReference type="Proteomes" id="UP001558652">
    <property type="component" value="Unassembled WGS sequence"/>
</dbReference>
<evidence type="ECO:0000256" key="1">
    <source>
        <dbReference type="SAM" id="SignalP"/>
    </source>
</evidence>
<name>A0ABD0Y221_9HEMI</name>
<accession>A0ABD0Y221</accession>
<proteinExistence type="predicted"/>
<dbReference type="InterPro" id="IPR006631">
    <property type="entry name" value="DM4_12"/>
</dbReference>
<keyword evidence="1" id="KW-0732">Signal</keyword>
<protein>
    <submittedName>
        <fullName evidence="2">Uncharacterized protein</fullName>
    </submittedName>
</protein>
<dbReference type="PANTHER" id="PTHR21398:SF21">
    <property type="entry name" value="AGAP004005-PA"/>
    <property type="match status" value="1"/>
</dbReference>
<feature type="signal peptide" evidence="1">
    <location>
        <begin position="1"/>
        <end position="17"/>
    </location>
</feature>
<evidence type="ECO:0000313" key="2">
    <source>
        <dbReference type="EMBL" id="KAL1117532.1"/>
    </source>
</evidence>
<dbReference type="Pfam" id="PF07841">
    <property type="entry name" value="DM4_12"/>
    <property type="match status" value="1"/>
</dbReference>
<dbReference type="PANTHER" id="PTHR21398">
    <property type="entry name" value="AGAP007094-PA"/>
    <property type="match status" value="1"/>
</dbReference>
<gene>
    <name evidence="2" type="ORF">AAG570_003848</name>
</gene>
<keyword evidence="3" id="KW-1185">Reference proteome</keyword>
<comment type="caution">
    <text evidence="2">The sequence shown here is derived from an EMBL/GenBank/DDBJ whole genome shotgun (WGS) entry which is preliminary data.</text>
</comment>
<organism evidence="2 3">
    <name type="scientific">Ranatra chinensis</name>
    <dbReference type="NCBI Taxonomy" id="642074"/>
    <lineage>
        <taxon>Eukaryota</taxon>
        <taxon>Metazoa</taxon>
        <taxon>Ecdysozoa</taxon>
        <taxon>Arthropoda</taxon>
        <taxon>Hexapoda</taxon>
        <taxon>Insecta</taxon>
        <taxon>Pterygota</taxon>
        <taxon>Neoptera</taxon>
        <taxon>Paraneoptera</taxon>
        <taxon>Hemiptera</taxon>
        <taxon>Heteroptera</taxon>
        <taxon>Panheteroptera</taxon>
        <taxon>Nepomorpha</taxon>
        <taxon>Nepidae</taxon>
        <taxon>Ranatrinae</taxon>
        <taxon>Ranatra</taxon>
    </lineage>
</organism>
<sequence>MRFVFGVLMFLIVSVFTEKVWVHRNPRYLTFPMGVGNKIQVIAGFGIPVEVEETSVTFGLIVKTNYGLPTNASQFTQPDVAFQPSDSKMTRWYLYRSLVTALERLSLGGKDCLLRSICEAAVTPLGHNGLAGQLLHVILT</sequence>
<dbReference type="AlphaFoldDB" id="A0ABD0Y221"/>
<dbReference type="EMBL" id="JBFDAA010000015">
    <property type="protein sequence ID" value="KAL1117532.1"/>
    <property type="molecule type" value="Genomic_DNA"/>
</dbReference>
<reference evidence="2 3" key="1">
    <citation type="submission" date="2024-07" db="EMBL/GenBank/DDBJ databases">
        <title>Chromosome-level genome assembly of the water stick insect Ranatra chinensis (Heteroptera: Nepidae).</title>
        <authorList>
            <person name="Liu X."/>
        </authorList>
    </citation>
    <scope>NUCLEOTIDE SEQUENCE [LARGE SCALE GENOMIC DNA]</scope>
    <source>
        <strain evidence="2">Cailab_2021Rc</strain>
        <tissue evidence="2">Muscle</tissue>
    </source>
</reference>
<feature type="chain" id="PRO_5044890697" evidence="1">
    <location>
        <begin position="18"/>
        <end position="140"/>
    </location>
</feature>